<dbReference type="GO" id="GO:0016887">
    <property type="term" value="F:ATP hydrolysis activity"/>
    <property type="evidence" value="ECO:0007669"/>
    <property type="project" value="InterPro"/>
</dbReference>
<protein>
    <submittedName>
        <fullName evidence="3">AAA family ATPase</fullName>
    </submittedName>
</protein>
<accession>A0AB35XZI1</accession>
<dbReference type="RefSeq" id="WP_337678754.1">
    <property type="nucleotide sequence ID" value="NZ_JBBFKB010000077.1"/>
</dbReference>
<dbReference type="AlphaFoldDB" id="A0AB35XZI1"/>
<dbReference type="GO" id="GO:0000731">
    <property type="term" value="P:DNA synthesis involved in DNA repair"/>
    <property type="evidence" value="ECO:0007669"/>
    <property type="project" value="TreeGrafter"/>
</dbReference>
<dbReference type="Gene3D" id="3.40.50.300">
    <property type="entry name" value="P-loop containing nucleotide triphosphate hydrolases"/>
    <property type="match status" value="1"/>
</dbReference>
<dbReference type="SUPFAM" id="SSF52540">
    <property type="entry name" value="P-loop containing nucleoside triphosphate hydrolases"/>
    <property type="match status" value="1"/>
</dbReference>
<gene>
    <name evidence="3" type="ORF">WF787_02745</name>
</gene>
<organism evidence="3 4">
    <name type="scientific">Faecalibacterium taiwanense</name>
    <dbReference type="NCBI Taxonomy" id="3030638"/>
    <lineage>
        <taxon>Bacteria</taxon>
        <taxon>Bacillati</taxon>
        <taxon>Bacillota</taxon>
        <taxon>Clostridia</taxon>
        <taxon>Eubacteriales</taxon>
        <taxon>Oscillospiraceae</taxon>
        <taxon>Faecalibacterium</taxon>
    </lineage>
</organism>
<dbReference type="Pfam" id="PF13304">
    <property type="entry name" value="AAA_21"/>
    <property type="match status" value="1"/>
</dbReference>
<dbReference type="Pfam" id="PF14491">
    <property type="entry name" value="DUF4435"/>
    <property type="match status" value="1"/>
</dbReference>
<evidence type="ECO:0000313" key="4">
    <source>
        <dbReference type="Proteomes" id="UP001379600"/>
    </source>
</evidence>
<evidence type="ECO:0000259" key="2">
    <source>
        <dbReference type="Pfam" id="PF14491"/>
    </source>
</evidence>
<feature type="domain" description="ATPase AAA-type core" evidence="1">
    <location>
        <begin position="180"/>
        <end position="243"/>
    </location>
</feature>
<dbReference type="PANTHER" id="PTHR32182:SF22">
    <property type="entry name" value="ATP-DEPENDENT ENDONUCLEASE, OLD FAMILY-RELATED"/>
    <property type="match status" value="1"/>
</dbReference>
<dbReference type="InterPro" id="IPR027417">
    <property type="entry name" value="P-loop_NTPase"/>
</dbReference>
<comment type="caution">
    <text evidence="3">The sequence shown here is derived from an EMBL/GenBank/DDBJ whole genome shotgun (WGS) entry which is preliminary data.</text>
</comment>
<dbReference type="Proteomes" id="UP001379600">
    <property type="component" value="Unassembled WGS sequence"/>
</dbReference>
<dbReference type="GO" id="GO:0005524">
    <property type="term" value="F:ATP binding"/>
    <property type="evidence" value="ECO:0007669"/>
    <property type="project" value="InterPro"/>
</dbReference>
<keyword evidence="4" id="KW-1185">Reference proteome</keyword>
<reference evidence="3 4" key="1">
    <citation type="submission" date="2024-03" db="EMBL/GenBank/DDBJ databases">
        <authorList>
            <person name="Plomp N."/>
            <person name="Harmsen H.J."/>
        </authorList>
    </citation>
    <scope>NUCLEOTIDE SEQUENCE [LARGE SCALE GENOMIC DNA]</scope>
    <source>
        <strain evidence="3 4">HTF-76H</strain>
    </source>
</reference>
<name>A0AB35XZI1_9FIRM</name>
<proteinExistence type="predicted"/>
<evidence type="ECO:0000259" key="1">
    <source>
        <dbReference type="Pfam" id="PF13304"/>
    </source>
</evidence>
<dbReference type="InterPro" id="IPR003959">
    <property type="entry name" value="ATPase_AAA_core"/>
</dbReference>
<dbReference type="GO" id="GO:0006302">
    <property type="term" value="P:double-strand break repair"/>
    <property type="evidence" value="ECO:0007669"/>
    <property type="project" value="TreeGrafter"/>
</dbReference>
<evidence type="ECO:0000313" key="3">
    <source>
        <dbReference type="EMBL" id="MEJ3690144.1"/>
    </source>
</evidence>
<feature type="domain" description="DUF4435" evidence="2">
    <location>
        <begin position="290"/>
        <end position="460"/>
    </location>
</feature>
<dbReference type="PANTHER" id="PTHR32182">
    <property type="entry name" value="DNA REPLICATION AND REPAIR PROTEIN RECF"/>
    <property type="match status" value="1"/>
</dbReference>
<dbReference type="InterPro" id="IPR029492">
    <property type="entry name" value="DUF4435"/>
</dbReference>
<dbReference type="EMBL" id="JBBFKC010000002">
    <property type="protein sequence ID" value="MEJ3690144.1"/>
    <property type="molecule type" value="Genomic_DNA"/>
</dbReference>
<sequence length="534" mass="62460">MKIRIPDLNGQKQYIENKSSIVLIGANGAGKTRMSVWIDENNPEYPVHRVSAQKSLNMPQIVRPTEISTAEEEFLYGTTDTDKKWLYSYGKKNRRWGNAPETFLLNDYEKLMQYLVTEEYEKAIEYRTEHKSGAADFDNVTRLEKIKEIWENVISHRKLKISAGKIEVSNCLENGYYNGSEMSDGERAVFYFIGEVLCAKENSLIIIDEPENHLHKSILPRLWDAVEKEREDCVFLYITHDLEFARSRMQSQIIWVKEFEKENQWQYELLDDADASDGLKLEILGNRQNVLLVEGTQTRSIDKKLYSKLYPEYNVISMESCNAVIQAVKTYGQTGQLHYMKVKGIVDRDRRSDSEVEKLRSQNIFVPKVAEVESLFLLPEVIEAVAQKQDKEHPEEIIRKVKERTIEFLSTHKNSQALLFTQQRCLNYITEQVSTKASTMELYKNNLNNIHANLNVEEIYTQELSIIDKIISEKDFMFALKIINDKGLLPDTKLPNEFGWKKEYYIDYVLKLVSKRDEVGNRLRENMRRYVFEE</sequence>